<comment type="caution">
    <text evidence="3">The sequence shown here is derived from an EMBL/GenBank/DDBJ whole genome shotgun (WGS) entry which is preliminary data.</text>
</comment>
<dbReference type="PANTHER" id="PTHR43283:SF3">
    <property type="entry name" value="BETA-LACTAMASE FAMILY PROTEIN (AFU_ORTHOLOGUE AFUA_5G07500)"/>
    <property type="match status" value="1"/>
</dbReference>
<dbReference type="InterPro" id="IPR012338">
    <property type="entry name" value="Beta-lactam/transpept-like"/>
</dbReference>
<dbReference type="PANTHER" id="PTHR43283">
    <property type="entry name" value="BETA-LACTAMASE-RELATED"/>
    <property type="match status" value="1"/>
</dbReference>
<keyword evidence="4" id="KW-1185">Reference proteome</keyword>
<sequence length="424" mass="47452">MKKLFLVPLFFLSLTAFSQTSDPAPRMLMTVPDAGVDYHRLARIDTLVNDYINKGWINGVVTLVVKNGHVVQYKGYGFADKEANKPMRRDDLFRIASQTKAIVSVGIMQLFDQGKFYLDEPISDFLPAFRNITVLDKFNPADSSYTTVPAKKPITFRDLLTHTSGLDYAGIGTKEGKAIYAKAGIPSGLGVFDYDLRERMDALARLPLTNQPGEKWQYSLSVDVLGCLIETISGKNLEDYLVDNIFKPLGMNDTRFNIPVAKAARLTTVYTEDSVHHVIPWTKERTHIDPDYPLAHKRYFSGGAGLTSTAWDYAIFLQTLLNGGQYNGVRILAPRTVELMTSGQLSFLFNGTNNFGLGFEITSAHSAARDVRNEGTFSWGGFFGTTYWADPKAHVIGLIMTQQTPNSHGDFEHRLEQIIYQSFR</sequence>
<reference evidence="3" key="2">
    <citation type="submission" date="2020-09" db="EMBL/GenBank/DDBJ databases">
        <authorList>
            <person name="Sun Q."/>
            <person name="Zhou Y."/>
        </authorList>
    </citation>
    <scope>NUCLEOTIDE SEQUENCE</scope>
    <source>
        <strain evidence="3">CGMCC 1.15448</strain>
    </source>
</reference>
<evidence type="ECO:0000256" key="1">
    <source>
        <dbReference type="SAM" id="SignalP"/>
    </source>
</evidence>
<feature type="signal peptide" evidence="1">
    <location>
        <begin position="1"/>
        <end position="18"/>
    </location>
</feature>
<proteinExistence type="predicted"/>
<dbReference type="AlphaFoldDB" id="A0A8J2XT11"/>
<dbReference type="Gene3D" id="3.40.710.10">
    <property type="entry name" value="DD-peptidase/beta-lactamase superfamily"/>
    <property type="match status" value="1"/>
</dbReference>
<feature type="chain" id="PRO_5035303040" evidence="1">
    <location>
        <begin position="19"/>
        <end position="424"/>
    </location>
</feature>
<protein>
    <submittedName>
        <fullName evidence="3">Serine hydrolase</fullName>
    </submittedName>
</protein>
<dbReference type="InterPro" id="IPR050789">
    <property type="entry name" value="Diverse_Enzym_Activities"/>
</dbReference>
<dbReference type="RefSeq" id="WP_188931870.1">
    <property type="nucleotide sequence ID" value="NZ_BMJC01000002.1"/>
</dbReference>
<keyword evidence="1" id="KW-0732">Signal</keyword>
<dbReference type="Proteomes" id="UP000607559">
    <property type="component" value="Unassembled WGS sequence"/>
</dbReference>
<dbReference type="GO" id="GO:0016787">
    <property type="term" value="F:hydrolase activity"/>
    <property type="evidence" value="ECO:0007669"/>
    <property type="project" value="UniProtKB-KW"/>
</dbReference>
<feature type="domain" description="Beta-lactamase-related" evidence="2">
    <location>
        <begin position="45"/>
        <end position="410"/>
    </location>
</feature>
<dbReference type="InterPro" id="IPR001466">
    <property type="entry name" value="Beta-lactam-related"/>
</dbReference>
<organism evidence="3 4">
    <name type="scientific">Puia dinghuensis</name>
    <dbReference type="NCBI Taxonomy" id="1792502"/>
    <lineage>
        <taxon>Bacteria</taxon>
        <taxon>Pseudomonadati</taxon>
        <taxon>Bacteroidota</taxon>
        <taxon>Chitinophagia</taxon>
        <taxon>Chitinophagales</taxon>
        <taxon>Chitinophagaceae</taxon>
        <taxon>Puia</taxon>
    </lineage>
</organism>
<evidence type="ECO:0000313" key="4">
    <source>
        <dbReference type="Proteomes" id="UP000607559"/>
    </source>
</evidence>
<evidence type="ECO:0000259" key="2">
    <source>
        <dbReference type="Pfam" id="PF00144"/>
    </source>
</evidence>
<name>A0A8J2XT11_9BACT</name>
<accession>A0A8J2XT11</accession>
<gene>
    <name evidence="3" type="ORF">GCM10011511_24350</name>
</gene>
<reference evidence="3" key="1">
    <citation type="journal article" date="2014" name="Int. J. Syst. Evol. Microbiol.">
        <title>Complete genome sequence of Corynebacterium casei LMG S-19264T (=DSM 44701T), isolated from a smear-ripened cheese.</title>
        <authorList>
            <consortium name="US DOE Joint Genome Institute (JGI-PGF)"/>
            <person name="Walter F."/>
            <person name="Albersmeier A."/>
            <person name="Kalinowski J."/>
            <person name="Ruckert C."/>
        </authorList>
    </citation>
    <scope>NUCLEOTIDE SEQUENCE</scope>
    <source>
        <strain evidence="3">CGMCC 1.15448</strain>
    </source>
</reference>
<dbReference type="Pfam" id="PF00144">
    <property type="entry name" value="Beta-lactamase"/>
    <property type="match status" value="1"/>
</dbReference>
<dbReference type="SUPFAM" id="SSF56601">
    <property type="entry name" value="beta-lactamase/transpeptidase-like"/>
    <property type="match status" value="1"/>
</dbReference>
<evidence type="ECO:0000313" key="3">
    <source>
        <dbReference type="EMBL" id="GGB00157.1"/>
    </source>
</evidence>
<keyword evidence="3" id="KW-0378">Hydrolase</keyword>
<dbReference type="EMBL" id="BMJC01000002">
    <property type="protein sequence ID" value="GGB00157.1"/>
    <property type="molecule type" value="Genomic_DNA"/>
</dbReference>